<feature type="domain" description="Zn(2)-C6 fungal-type" evidence="7">
    <location>
        <begin position="5"/>
        <end position="37"/>
    </location>
</feature>
<dbReference type="OrthoDB" id="4525710at2759"/>
<evidence type="ECO:0000313" key="8">
    <source>
        <dbReference type="EMBL" id="KKA17567.1"/>
    </source>
</evidence>
<evidence type="ECO:0000259" key="7">
    <source>
        <dbReference type="PROSITE" id="PS50048"/>
    </source>
</evidence>
<dbReference type="AlphaFoldDB" id="A0A0F4YH31"/>
<comment type="caution">
    <text evidence="8">The sequence shown here is derived from an EMBL/GenBank/DDBJ whole genome shotgun (WGS) entry which is preliminary data.</text>
</comment>
<evidence type="ECO:0000256" key="3">
    <source>
        <dbReference type="ARBA" id="ARBA00023125"/>
    </source>
</evidence>
<dbReference type="GO" id="GO:0008270">
    <property type="term" value="F:zinc ion binding"/>
    <property type="evidence" value="ECO:0007669"/>
    <property type="project" value="InterPro"/>
</dbReference>
<organism evidence="8 9">
    <name type="scientific">Rasamsonia emersonii (strain ATCC 16479 / CBS 393.64 / IMI 116815)</name>
    <dbReference type="NCBI Taxonomy" id="1408163"/>
    <lineage>
        <taxon>Eukaryota</taxon>
        <taxon>Fungi</taxon>
        <taxon>Dikarya</taxon>
        <taxon>Ascomycota</taxon>
        <taxon>Pezizomycotina</taxon>
        <taxon>Eurotiomycetes</taxon>
        <taxon>Eurotiomycetidae</taxon>
        <taxon>Eurotiales</taxon>
        <taxon>Trichocomaceae</taxon>
        <taxon>Rasamsonia</taxon>
    </lineage>
</organism>
<gene>
    <name evidence="8" type="ORF">T310_8495</name>
</gene>
<accession>A0A0F4YH31</accession>
<keyword evidence="4" id="KW-0804">Transcription</keyword>
<keyword evidence="3" id="KW-0238">DNA-binding</keyword>
<dbReference type="GO" id="GO:0005634">
    <property type="term" value="C:nucleus"/>
    <property type="evidence" value="ECO:0007669"/>
    <property type="project" value="UniProtKB-SubCell"/>
</dbReference>
<evidence type="ECO:0000256" key="5">
    <source>
        <dbReference type="ARBA" id="ARBA00023242"/>
    </source>
</evidence>
<dbReference type="Pfam" id="PF11951">
    <property type="entry name" value="Fungal_trans_2"/>
    <property type="match status" value="1"/>
</dbReference>
<evidence type="ECO:0000256" key="6">
    <source>
        <dbReference type="SAM" id="MobiDB-lite"/>
    </source>
</evidence>
<dbReference type="RefSeq" id="XP_013324179.1">
    <property type="nucleotide sequence ID" value="XM_013468725.1"/>
</dbReference>
<dbReference type="PANTHER" id="PTHR37534">
    <property type="entry name" value="TRANSCRIPTIONAL ACTIVATOR PROTEIN UGA3"/>
    <property type="match status" value="1"/>
</dbReference>
<evidence type="ECO:0000313" key="9">
    <source>
        <dbReference type="Proteomes" id="UP000053958"/>
    </source>
</evidence>
<dbReference type="Gene3D" id="4.10.240.10">
    <property type="entry name" value="Zn(2)-C6 fungal-type DNA-binding domain"/>
    <property type="match status" value="1"/>
</dbReference>
<keyword evidence="2" id="KW-0805">Transcription regulation</keyword>
<feature type="compositionally biased region" description="Polar residues" evidence="6">
    <location>
        <begin position="116"/>
        <end position="133"/>
    </location>
</feature>
<evidence type="ECO:0000256" key="1">
    <source>
        <dbReference type="ARBA" id="ARBA00004123"/>
    </source>
</evidence>
<dbReference type="CDD" id="cd00067">
    <property type="entry name" value="GAL4"/>
    <property type="match status" value="1"/>
</dbReference>
<dbReference type="InterPro" id="IPR021858">
    <property type="entry name" value="Fun_TF"/>
</dbReference>
<protein>
    <recommendedName>
        <fullName evidence="7">Zn(2)-C6 fungal-type domain-containing protein</fullName>
    </recommendedName>
</protein>
<dbReference type="PROSITE" id="PS50048">
    <property type="entry name" value="ZN2_CY6_FUNGAL_2"/>
    <property type="match status" value="1"/>
</dbReference>
<proteinExistence type="predicted"/>
<dbReference type="InterPro" id="IPR001138">
    <property type="entry name" value="Zn2Cys6_DnaBD"/>
</dbReference>
<evidence type="ECO:0000256" key="2">
    <source>
        <dbReference type="ARBA" id="ARBA00023015"/>
    </source>
</evidence>
<dbReference type="STRING" id="1408163.A0A0F4YH31"/>
<reference evidence="8 9" key="1">
    <citation type="submission" date="2015-04" db="EMBL/GenBank/DDBJ databases">
        <authorList>
            <person name="Heijne W.H."/>
            <person name="Fedorova N.D."/>
            <person name="Nierman W.C."/>
            <person name="Vollebregt A.W."/>
            <person name="Zhao Z."/>
            <person name="Wu L."/>
            <person name="Kumar M."/>
            <person name="Stam H."/>
            <person name="van den Berg M.A."/>
            <person name="Pel H.J."/>
        </authorList>
    </citation>
    <scope>NUCLEOTIDE SEQUENCE [LARGE SCALE GENOMIC DNA]</scope>
    <source>
        <strain evidence="8 9">CBS 393.64</strain>
    </source>
</reference>
<dbReference type="GeneID" id="25320751"/>
<dbReference type="PANTHER" id="PTHR37534:SF25">
    <property type="entry name" value="ZN(II)2CYS6 TRANSCRIPTION FACTOR (EUROFUNG)"/>
    <property type="match status" value="1"/>
</dbReference>
<dbReference type="GO" id="GO:0000981">
    <property type="term" value="F:DNA-binding transcription factor activity, RNA polymerase II-specific"/>
    <property type="evidence" value="ECO:0007669"/>
    <property type="project" value="InterPro"/>
</dbReference>
<dbReference type="GO" id="GO:0000976">
    <property type="term" value="F:transcription cis-regulatory region binding"/>
    <property type="evidence" value="ECO:0007669"/>
    <property type="project" value="TreeGrafter"/>
</dbReference>
<feature type="region of interest" description="Disordered" evidence="6">
    <location>
        <begin position="106"/>
        <end position="147"/>
    </location>
</feature>
<evidence type="ECO:0000256" key="4">
    <source>
        <dbReference type="ARBA" id="ARBA00023163"/>
    </source>
</evidence>
<dbReference type="Pfam" id="PF00172">
    <property type="entry name" value="Zn_clus"/>
    <property type="match status" value="1"/>
</dbReference>
<dbReference type="EMBL" id="LASV01000613">
    <property type="protein sequence ID" value="KKA17567.1"/>
    <property type="molecule type" value="Genomic_DNA"/>
</dbReference>
<dbReference type="GO" id="GO:0045944">
    <property type="term" value="P:positive regulation of transcription by RNA polymerase II"/>
    <property type="evidence" value="ECO:0007669"/>
    <property type="project" value="TreeGrafter"/>
</dbReference>
<sequence>MLRKGCRNCRRRHVKCVLPDGAPSCNKCVELGRRCELEPRFRFKDVRYIYRKDGSGRSKFVFAWDRRQAWMRVSNPVSFVIERWDAQESDEAQSALVDESGENPAIQHENLPLNHPSASDECSPSFANQQSPVSDEFPGSIPRDPPHSHLSPREAFLLRSYIIKLAPWLDVCDPTCQFANEVPRRALHNPMVMYALLTVASRHQSIMRGIDEVEASTYHGRCLEYLIPALSRPEDTYDDNLLVTVVILRLYEELDNQRDKKCHLLGSSRLLNTVSRFSSSGGLAEAASWLFLRQAIYVSLVQKEPWELCLENYESSLVFECPNGDDASYANVMIFLVAKILRLISHSRETASTDLQDWLSLEESVERWNDERPFSFTPLRYRDVDVEENRPFPELWMVSPAAAIGMQYYHAAVILLQIHKPLPHLTSAFEAAKIRCHAEITASTHLAKIIGLAISNDTTENANFTASHLLCCYGYCLVNPAQRRGAASFLARVEEVMGWRTSWIVEALKKQWRELDELESRRRG</sequence>
<dbReference type="Proteomes" id="UP000053958">
    <property type="component" value="Unassembled WGS sequence"/>
</dbReference>
<name>A0A0F4YH31_RASE3</name>
<keyword evidence="9" id="KW-1185">Reference proteome</keyword>
<dbReference type="PROSITE" id="PS00463">
    <property type="entry name" value="ZN2_CY6_FUNGAL_1"/>
    <property type="match status" value="1"/>
</dbReference>
<keyword evidence="5" id="KW-0539">Nucleus</keyword>
<dbReference type="InterPro" id="IPR036864">
    <property type="entry name" value="Zn2-C6_fun-type_DNA-bd_sf"/>
</dbReference>
<dbReference type="SUPFAM" id="SSF57701">
    <property type="entry name" value="Zn2/Cys6 DNA-binding domain"/>
    <property type="match status" value="1"/>
</dbReference>
<comment type="subcellular location">
    <subcellularLocation>
        <location evidence="1">Nucleus</location>
    </subcellularLocation>
</comment>